<dbReference type="AlphaFoldDB" id="A0AAD7VI41"/>
<evidence type="ECO:0000313" key="1">
    <source>
        <dbReference type="EMBL" id="KAJ7976523.1"/>
    </source>
</evidence>
<evidence type="ECO:0000313" key="2">
    <source>
        <dbReference type="Proteomes" id="UP001163823"/>
    </source>
</evidence>
<organism evidence="1 2">
    <name type="scientific">Quillaja saponaria</name>
    <name type="common">Soap bark tree</name>
    <dbReference type="NCBI Taxonomy" id="32244"/>
    <lineage>
        <taxon>Eukaryota</taxon>
        <taxon>Viridiplantae</taxon>
        <taxon>Streptophyta</taxon>
        <taxon>Embryophyta</taxon>
        <taxon>Tracheophyta</taxon>
        <taxon>Spermatophyta</taxon>
        <taxon>Magnoliopsida</taxon>
        <taxon>eudicotyledons</taxon>
        <taxon>Gunneridae</taxon>
        <taxon>Pentapetalae</taxon>
        <taxon>rosids</taxon>
        <taxon>fabids</taxon>
        <taxon>Fabales</taxon>
        <taxon>Quillajaceae</taxon>
        <taxon>Quillaja</taxon>
    </lineage>
</organism>
<proteinExistence type="predicted"/>
<keyword evidence="2" id="KW-1185">Reference proteome</keyword>
<dbReference type="Proteomes" id="UP001163823">
    <property type="component" value="Chromosome 3"/>
</dbReference>
<reference evidence="1" key="1">
    <citation type="journal article" date="2023" name="Science">
        <title>Elucidation of the pathway for biosynthesis of saponin adjuvants from the soapbark tree.</title>
        <authorList>
            <person name="Reed J."/>
            <person name="Orme A."/>
            <person name="El-Demerdash A."/>
            <person name="Owen C."/>
            <person name="Martin L.B.B."/>
            <person name="Misra R.C."/>
            <person name="Kikuchi S."/>
            <person name="Rejzek M."/>
            <person name="Martin A.C."/>
            <person name="Harkess A."/>
            <person name="Leebens-Mack J."/>
            <person name="Louveau T."/>
            <person name="Stephenson M.J."/>
            <person name="Osbourn A."/>
        </authorList>
    </citation>
    <scope>NUCLEOTIDE SEQUENCE</scope>
    <source>
        <strain evidence="1">S10</strain>
    </source>
</reference>
<name>A0AAD7VI41_QUISA</name>
<dbReference type="KEGG" id="qsa:O6P43_006296"/>
<accession>A0AAD7VI41</accession>
<protein>
    <submittedName>
        <fullName evidence="1">Syntaxin-51</fullName>
    </submittedName>
</protein>
<dbReference type="EMBL" id="JARAOO010000003">
    <property type="protein sequence ID" value="KAJ7976523.1"/>
    <property type="molecule type" value="Genomic_DNA"/>
</dbReference>
<comment type="caution">
    <text evidence="1">The sequence shown here is derived from an EMBL/GenBank/DDBJ whole genome shotgun (WGS) entry which is preliminary data.</text>
</comment>
<sequence length="71" mass="8214">MAFDLWVREFNEASKLENEVNDMIFARTSLPTSGPETQRHMSVARRKITILRTKLEILESLLSTLPNKQPI</sequence>
<gene>
    <name evidence="1" type="ORF">O6P43_006296</name>
</gene>